<reference evidence="1 2" key="1">
    <citation type="submission" date="2024-11" db="EMBL/GenBank/DDBJ databases">
        <title>Chromosome-level genome assembly of Eucalyptus globulus Labill. provides insights into its genome evolution.</title>
        <authorList>
            <person name="Li X."/>
        </authorList>
    </citation>
    <scope>NUCLEOTIDE SEQUENCE [LARGE SCALE GENOMIC DNA]</scope>
    <source>
        <strain evidence="1">CL2024</strain>
        <tissue evidence="1">Fresh tender leaves</tissue>
    </source>
</reference>
<protein>
    <submittedName>
        <fullName evidence="1">Uncharacterized protein</fullName>
    </submittedName>
</protein>
<proteinExistence type="predicted"/>
<dbReference type="EMBL" id="JBJKBG010000006">
    <property type="protein sequence ID" value="KAL3734010.1"/>
    <property type="molecule type" value="Genomic_DNA"/>
</dbReference>
<organism evidence="1 2">
    <name type="scientific">Eucalyptus globulus</name>
    <name type="common">Tasmanian blue gum</name>
    <dbReference type="NCBI Taxonomy" id="34317"/>
    <lineage>
        <taxon>Eukaryota</taxon>
        <taxon>Viridiplantae</taxon>
        <taxon>Streptophyta</taxon>
        <taxon>Embryophyta</taxon>
        <taxon>Tracheophyta</taxon>
        <taxon>Spermatophyta</taxon>
        <taxon>Magnoliopsida</taxon>
        <taxon>eudicotyledons</taxon>
        <taxon>Gunneridae</taxon>
        <taxon>Pentapetalae</taxon>
        <taxon>rosids</taxon>
        <taxon>malvids</taxon>
        <taxon>Myrtales</taxon>
        <taxon>Myrtaceae</taxon>
        <taxon>Myrtoideae</taxon>
        <taxon>Eucalypteae</taxon>
        <taxon>Eucalyptus</taxon>
    </lineage>
</organism>
<evidence type="ECO:0000313" key="2">
    <source>
        <dbReference type="Proteomes" id="UP001634007"/>
    </source>
</evidence>
<dbReference type="PANTHER" id="PTHR48475:SF1">
    <property type="entry name" value="RNASE H TYPE-1 DOMAIN-CONTAINING PROTEIN"/>
    <property type="match status" value="1"/>
</dbReference>
<name>A0ABD3KEI3_EUCGL</name>
<sequence length="67" mass="7603">MAKWQILISEFDVQFMPQKSVKGRVIADLLAENSGISNDNDSLLDDRVLNVNEDLWKMFFDGAVNLS</sequence>
<dbReference type="AlphaFoldDB" id="A0ABD3KEI3"/>
<comment type="caution">
    <text evidence="1">The sequence shown here is derived from an EMBL/GenBank/DDBJ whole genome shotgun (WGS) entry which is preliminary data.</text>
</comment>
<dbReference type="PANTHER" id="PTHR48475">
    <property type="entry name" value="RIBONUCLEASE H"/>
    <property type="match status" value="1"/>
</dbReference>
<accession>A0ABD3KEI3</accession>
<dbReference type="Proteomes" id="UP001634007">
    <property type="component" value="Unassembled WGS sequence"/>
</dbReference>
<keyword evidence="2" id="KW-1185">Reference proteome</keyword>
<feature type="non-terminal residue" evidence="1">
    <location>
        <position position="67"/>
    </location>
</feature>
<evidence type="ECO:0000313" key="1">
    <source>
        <dbReference type="EMBL" id="KAL3734010.1"/>
    </source>
</evidence>
<gene>
    <name evidence="1" type="ORF">ACJRO7_023373</name>
</gene>
<feature type="non-terminal residue" evidence="1">
    <location>
        <position position="1"/>
    </location>
</feature>